<sequence>RKIGTITNENINTGIIYRNTELETYYELQENRKDSQSELVDEVNQYDIQKLFDQFK</sequence>
<reference evidence="1 2" key="1">
    <citation type="journal article" date="2015" name="Nature">
        <title>rRNA introns, odd ribosomes, and small enigmatic genomes across a large radiation of phyla.</title>
        <authorList>
            <person name="Brown C.T."/>
            <person name="Hug L.A."/>
            <person name="Thomas B.C."/>
            <person name="Sharon I."/>
            <person name="Castelle C.J."/>
            <person name="Singh A."/>
            <person name="Wilkins M.J."/>
            <person name="Williams K.H."/>
            <person name="Banfield J.F."/>
        </authorList>
    </citation>
    <scope>NUCLEOTIDE SEQUENCE [LARGE SCALE GENOMIC DNA]</scope>
</reference>
<dbReference type="AlphaFoldDB" id="A0A0G0HYA3"/>
<dbReference type="Proteomes" id="UP000033886">
    <property type="component" value="Unassembled WGS sequence"/>
</dbReference>
<protein>
    <submittedName>
        <fullName evidence="1">Uncharacterized protein</fullName>
    </submittedName>
</protein>
<feature type="non-terminal residue" evidence="1">
    <location>
        <position position="1"/>
    </location>
</feature>
<name>A0A0G0HYA3_9BACT</name>
<gene>
    <name evidence="1" type="ORF">US29_C0013G0001</name>
</gene>
<accession>A0A0G0HYA3</accession>
<evidence type="ECO:0000313" key="1">
    <source>
        <dbReference type="EMBL" id="KKQ17044.1"/>
    </source>
</evidence>
<comment type="caution">
    <text evidence="1">The sequence shown here is derived from an EMBL/GenBank/DDBJ whole genome shotgun (WGS) entry which is preliminary data.</text>
</comment>
<dbReference type="EMBL" id="LBSK01000013">
    <property type="protein sequence ID" value="KKQ17044.1"/>
    <property type="molecule type" value="Genomic_DNA"/>
</dbReference>
<proteinExistence type="predicted"/>
<organism evidence="1 2">
    <name type="scientific">candidate division WS6 bacterium GW2011_GWF1_36_8</name>
    <dbReference type="NCBI Taxonomy" id="1619098"/>
    <lineage>
        <taxon>Bacteria</taxon>
        <taxon>Candidatus Dojkabacteria</taxon>
    </lineage>
</organism>
<evidence type="ECO:0000313" key="2">
    <source>
        <dbReference type="Proteomes" id="UP000033886"/>
    </source>
</evidence>